<dbReference type="CDD" id="cd00070">
    <property type="entry name" value="GLECT"/>
    <property type="match status" value="1"/>
</dbReference>
<dbReference type="KEGG" id="emc:129336617"/>
<dbReference type="SMART" id="SM00276">
    <property type="entry name" value="GLECT"/>
    <property type="match status" value="1"/>
</dbReference>
<dbReference type="Proteomes" id="UP001190640">
    <property type="component" value="Chromosome 10"/>
</dbReference>
<organism evidence="4 5">
    <name type="scientific">Eublepharis macularius</name>
    <name type="common">Leopard gecko</name>
    <name type="synonym">Cyrtodactylus macularius</name>
    <dbReference type="NCBI Taxonomy" id="481883"/>
    <lineage>
        <taxon>Eukaryota</taxon>
        <taxon>Metazoa</taxon>
        <taxon>Chordata</taxon>
        <taxon>Craniata</taxon>
        <taxon>Vertebrata</taxon>
        <taxon>Euteleostomi</taxon>
        <taxon>Lepidosauria</taxon>
        <taxon>Squamata</taxon>
        <taxon>Bifurcata</taxon>
        <taxon>Gekkota</taxon>
        <taxon>Eublepharidae</taxon>
        <taxon>Eublepharinae</taxon>
        <taxon>Eublepharis</taxon>
    </lineage>
</organism>
<dbReference type="GO" id="GO:0005615">
    <property type="term" value="C:extracellular space"/>
    <property type="evidence" value="ECO:0007669"/>
    <property type="project" value="TreeGrafter"/>
</dbReference>
<evidence type="ECO:0000256" key="2">
    <source>
        <dbReference type="RuleBase" id="RU102079"/>
    </source>
</evidence>
<evidence type="ECO:0000256" key="1">
    <source>
        <dbReference type="ARBA" id="ARBA00022734"/>
    </source>
</evidence>
<dbReference type="AlphaFoldDB" id="A0AA97JYL3"/>
<evidence type="ECO:0000259" key="3">
    <source>
        <dbReference type="PROSITE" id="PS51304"/>
    </source>
</evidence>
<dbReference type="GeneID" id="129336617"/>
<dbReference type="PROSITE" id="PS51304">
    <property type="entry name" value="GALECTIN"/>
    <property type="match status" value="1"/>
</dbReference>
<protein>
    <recommendedName>
        <fullName evidence="2">Galectin</fullName>
    </recommendedName>
</protein>
<accession>A0AA97JYL3</accession>
<reference evidence="5" key="1">
    <citation type="submission" date="2025-08" db="UniProtKB">
        <authorList>
            <consortium name="RefSeq"/>
        </authorList>
    </citation>
    <scope>IDENTIFICATION</scope>
    <source>
        <tissue evidence="5">Blood</tissue>
    </source>
</reference>
<keyword evidence="1 2" id="KW-0430">Lectin</keyword>
<dbReference type="PANTHER" id="PTHR11346:SF97">
    <property type="entry name" value="GALECTIN-1"/>
    <property type="match status" value="1"/>
</dbReference>
<dbReference type="RefSeq" id="XP_054845817.1">
    <property type="nucleotide sequence ID" value="XM_054989842.1"/>
</dbReference>
<dbReference type="SMART" id="SM00908">
    <property type="entry name" value="Gal-bind_lectin"/>
    <property type="match status" value="1"/>
</dbReference>
<dbReference type="GO" id="GO:0030395">
    <property type="term" value="F:lactose binding"/>
    <property type="evidence" value="ECO:0007669"/>
    <property type="project" value="TreeGrafter"/>
</dbReference>
<dbReference type="FunFam" id="2.60.120.200:FF:000021">
    <property type="entry name" value="Galectin"/>
    <property type="match status" value="1"/>
</dbReference>
<evidence type="ECO:0000313" key="5">
    <source>
        <dbReference type="RefSeq" id="XP_054845817.1"/>
    </source>
</evidence>
<name>A0AA97JYL3_EUBMA</name>
<proteinExistence type="predicted"/>
<dbReference type="InterPro" id="IPR001079">
    <property type="entry name" value="Galectin_CRD"/>
</dbReference>
<gene>
    <name evidence="5" type="primary">LOC129336617</name>
</gene>
<dbReference type="GO" id="GO:0043236">
    <property type="term" value="F:laminin binding"/>
    <property type="evidence" value="ECO:0007669"/>
    <property type="project" value="TreeGrafter"/>
</dbReference>
<dbReference type="Gene3D" id="2.60.120.200">
    <property type="match status" value="1"/>
</dbReference>
<feature type="domain" description="Galectin" evidence="3">
    <location>
        <begin position="4"/>
        <end position="135"/>
    </location>
</feature>
<sequence>MECGLVATQLKIKPGESIEVKGKILPDAKGFVVNLGKDCENLVLHFNPRFDCHGDVNTIVCNSKKEGEWGEEQRESSFPFQQGEKTEISFSFDTSELKVKLSDGQEISFPNRLGLDAMPYLSVEGDFKIKALKFP</sequence>
<dbReference type="PANTHER" id="PTHR11346">
    <property type="entry name" value="GALECTIN"/>
    <property type="match status" value="1"/>
</dbReference>
<keyword evidence="4" id="KW-1185">Reference proteome</keyword>
<dbReference type="InterPro" id="IPR013320">
    <property type="entry name" value="ConA-like_dom_sf"/>
</dbReference>
<dbReference type="Pfam" id="PF00337">
    <property type="entry name" value="Gal-bind_lectin"/>
    <property type="match status" value="1"/>
</dbReference>
<evidence type="ECO:0000313" key="4">
    <source>
        <dbReference type="Proteomes" id="UP001190640"/>
    </source>
</evidence>
<dbReference type="InterPro" id="IPR044156">
    <property type="entry name" value="Galectin-like"/>
</dbReference>
<dbReference type="SUPFAM" id="SSF49899">
    <property type="entry name" value="Concanavalin A-like lectins/glucanases"/>
    <property type="match status" value="1"/>
</dbReference>